<protein>
    <recommendedName>
        <fullName evidence="2 8">GTPase Der</fullName>
    </recommendedName>
    <alternativeName>
        <fullName evidence="7 8">GTP-binding protein EngA</fullName>
    </alternativeName>
</protein>
<feature type="coiled-coil region" evidence="11">
    <location>
        <begin position="163"/>
        <end position="204"/>
    </location>
</feature>
<evidence type="ECO:0000256" key="5">
    <source>
        <dbReference type="ARBA" id="ARBA00022741"/>
    </source>
</evidence>
<dbReference type="NCBIfam" id="TIGR00231">
    <property type="entry name" value="small_GTP"/>
    <property type="match status" value="2"/>
</dbReference>
<evidence type="ECO:0000256" key="1">
    <source>
        <dbReference type="ARBA" id="ARBA00008279"/>
    </source>
</evidence>
<comment type="function">
    <text evidence="8 10">GTPase that plays an essential role in the late steps of ribosome biogenesis.</text>
</comment>
<evidence type="ECO:0000313" key="18">
    <source>
        <dbReference type="Proteomes" id="UP000235611"/>
    </source>
</evidence>
<reference evidence="18" key="2">
    <citation type="submission" date="2016-07" db="EMBL/GenBank/DDBJ databases">
        <title>Nontailed viruses are major unrecognized killers of bacteria in the ocean.</title>
        <authorList>
            <person name="Kauffman K."/>
            <person name="Hussain F."/>
            <person name="Yang J."/>
            <person name="Arevalo P."/>
            <person name="Brown J."/>
            <person name="Cutler M."/>
            <person name="Kelly L."/>
            <person name="Polz M.F."/>
        </authorList>
    </citation>
    <scope>NUCLEOTIDE SEQUENCE [LARGE SCALE GENOMIC DNA]</scope>
    <source>
        <strain evidence="18">10N.222.49.A5</strain>
    </source>
</reference>
<dbReference type="InterPro" id="IPR016484">
    <property type="entry name" value="GTPase_Der"/>
</dbReference>
<proteinExistence type="inferred from homology"/>
<dbReference type="Pfam" id="PF14714">
    <property type="entry name" value="KH_dom-like"/>
    <property type="match status" value="1"/>
</dbReference>
<dbReference type="GO" id="GO:0005525">
    <property type="term" value="F:GTP binding"/>
    <property type="evidence" value="ECO:0007669"/>
    <property type="project" value="UniProtKB-UniRule"/>
</dbReference>
<organism evidence="16 18">
    <name type="scientific">Vibrio breoganii</name>
    <dbReference type="NCBI Taxonomy" id="553239"/>
    <lineage>
        <taxon>Bacteria</taxon>
        <taxon>Pseudomonadati</taxon>
        <taxon>Pseudomonadota</taxon>
        <taxon>Gammaproteobacteria</taxon>
        <taxon>Vibrionales</taxon>
        <taxon>Vibrionaceae</taxon>
        <taxon>Vibrio</taxon>
    </lineage>
</organism>
<name>A0AAJ3VNB5_9VIBR</name>
<dbReference type="Pfam" id="PF01926">
    <property type="entry name" value="MMR_HSR1"/>
    <property type="match status" value="2"/>
</dbReference>
<evidence type="ECO:0000256" key="10">
    <source>
        <dbReference type="RuleBase" id="RU004481"/>
    </source>
</evidence>
<feature type="binding site" evidence="8">
    <location>
        <begin position="9"/>
        <end position="16"/>
    </location>
    <ligand>
        <name>GTP</name>
        <dbReference type="ChEBI" id="CHEBI:37565"/>
        <label>1</label>
    </ligand>
</feature>
<keyword evidence="11" id="KW-0175">Coiled coil</keyword>
<evidence type="ECO:0000256" key="8">
    <source>
        <dbReference type="HAMAP-Rule" id="MF_00195"/>
    </source>
</evidence>
<evidence type="ECO:0000256" key="12">
    <source>
        <dbReference type="SAM" id="MobiDB-lite"/>
    </source>
</evidence>
<dbReference type="PANTHER" id="PTHR43834">
    <property type="entry name" value="GTPASE DER"/>
    <property type="match status" value="1"/>
</dbReference>
<reference evidence="14 17" key="1">
    <citation type="submission" date="2016-06" db="EMBL/GenBank/DDBJ databases">
        <title>Adaptive Radiation by Waves of Gene Transfer Leads to Fine-Scale Resource Partitioning in Marine Microbes.</title>
        <authorList>
            <person name="Hehemann J.-H."/>
            <person name="Arevalo P."/>
            <person name="Datta M.S."/>
            <person name="Yu X."/>
            <person name="Corzett C."/>
            <person name="Henschel A."/>
            <person name="Preheim S.P."/>
            <person name="Timberlake S."/>
            <person name="Alm E.J."/>
            <person name="Polz M.F."/>
        </authorList>
    </citation>
    <scope>NUCLEOTIDE SEQUENCE [LARGE SCALE GENOMIC DNA]</scope>
    <source>
        <strain evidence="14 17">FF50</strain>
    </source>
</reference>
<dbReference type="PRINTS" id="PR00326">
    <property type="entry name" value="GTP1OBG"/>
</dbReference>
<feature type="region of interest" description="Disordered" evidence="12">
    <location>
        <begin position="466"/>
        <end position="495"/>
    </location>
</feature>
<evidence type="ECO:0000313" key="15">
    <source>
        <dbReference type="EMBL" id="NMR68518.1"/>
    </source>
</evidence>
<dbReference type="FunFam" id="3.40.50.300:FF:000057">
    <property type="entry name" value="GTPase Der"/>
    <property type="match status" value="1"/>
</dbReference>
<dbReference type="GO" id="GO:0042254">
    <property type="term" value="P:ribosome biogenesis"/>
    <property type="evidence" value="ECO:0007669"/>
    <property type="project" value="UniProtKB-KW"/>
</dbReference>
<dbReference type="Gene3D" id="3.40.50.300">
    <property type="entry name" value="P-loop containing nucleotide triphosphate hydrolases"/>
    <property type="match status" value="2"/>
</dbReference>
<dbReference type="Proteomes" id="UP000092018">
    <property type="component" value="Chromosome 1"/>
</dbReference>
<dbReference type="InterPro" id="IPR003593">
    <property type="entry name" value="AAA+_ATPase"/>
</dbReference>
<reference evidence="15 19" key="5">
    <citation type="submission" date="2020-04" db="EMBL/GenBank/DDBJ databases">
        <title>WGS-Seq of Vibrio isolated by the O'Toole Lab.</title>
        <authorList>
            <person name="Mckone K.P."/>
            <person name="Whitaker R."/>
            <person name="Sevigney J.L."/>
            <person name="Herring J.B."/>
            <person name="O'Toole G."/>
        </authorList>
    </citation>
    <scope>NUCLEOTIDE SEQUENCE [LARGE SCALE GENOMIC DNA]</scope>
    <source>
        <strain evidence="15 19">BS_02</strain>
    </source>
</reference>
<keyword evidence="19" id="KW-1185">Reference proteome</keyword>
<dbReference type="Gene3D" id="3.30.300.20">
    <property type="match status" value="1"/>
</dbReference>
<evidence type="ECO:0000313" key="17">
    <source>
        <dbReference type="Proteomes" id="UP000092018"/>
    </source>
</evidence>
<dbReference type="EMBL" id="MDBO01000052">
    <property type="protein sequence ID" value="PMP12887.1"/>
    <property type="molecule type" value="Genomic_DNA"/>
</dbReference>
<dbReference type="Proteomes" id="UP000235611">
    <property type="component" value="Unassembled WGS sequence"/>
</dbReference>
<dbReference type="RefSeq" id="WP_017028336.1">
    <property type="nucleotide sequence ID" value="NZ_AP024864.1"/>
</dbReference>
<dbReference type="Proteomes" id="UP000590068">
    <property type="component" value="Unassembled WGS sequence"/>
</dbReference>
<reference evidence="16" key="4">
    <citation type="journal article" date="2018" name="Nature">
        <title>A major lineage of non-tailed dsDNA viruses as unrecognized killers of marine bacteria.</title>
        <authorList>
            <person name="Kauffman K.M."/>
            <person name="Hussain F.A."/>
            <person name="Yang J."/>
            <person name="Arevalo P."/>
            <person name="Brown J.M."/>
            <person name="Chang W.K."/>
            <person name="VanInsberghe D."/>
            <person name="Elsherbini J."/>
            <person name="Sharma R.S."/>
            <person name="Cutler M.B."/>
            <person name="Kelly L."/>
            <person name="Polz M.F."/>
        </authorList>
    </citation>
    <scope>NUCLEOTIDE SEQUENCE</scope>
    <source>
        <strain evidence="16">10N.222.49.A5</strain>
    </source>
</reference>
<feature type="domain" description="EngA-type G" evidence="13">
    <location>
        <begin position="206"/>
        <end position="379"/>
    </location>
</feature>
<dbReference type="NCBIfam" id="TIGR03594">
    <property type="entry name" value="GTPase_EngA"/>
    <property type="match status" value="1"/>
</dbReference>
<evidence type="ECO:0000256" key="9">
    <source>
        <dbReference type="PROSITE-ProRule" id="PRU01049"/>
    </source>
</evidence>
<sequence>MVPVVALVGRPNVGKSTLFNRLTRTRDALVADFPGLTRDRKYGRAKLGEHEFIVIDTGGIDGTEEGVETKMAEQSLAAIDEADVVLFMVDGRAGLTPSDEAISQHLRRIEKPAMLVVNKVDGIDGDAASADFWKLGVENMYQIAAAHGRGVSALIDRALNPFAEALQKEQAELEDLTDFVDEEEEKLEYTEEEAEEEFKRLQDQPIKLAIIGRPNVGKSTLTNRILGEERVVVYDMPGTTRDSIYIPMQRDEREYVLIDTAGVRRRRRINETVEKFSVVKTLKAVEDANVVLLVIDARENISDQDLSLLGFALNAGRSIVIAVNKWDGLDTDVKEHVKKELDRRLGFVDFARIHFISALHGTGVGNLFESVQEAYKSATTRVGTSVLTRIMKMATDDHQPPMVRGRRVKLKYAHAGGYNPPIVVIHGNQVNDLPASYKRYLMNYYRRSLEIMGTPIRIQFQSSENPFEGKTSKMTISQERKKKRLSEMLRGRSKK</sequence>
<evidence type="ECO:0000256" key="3">
    <source>
        <dbReference type="ARBA" id="ARBA00022517"/>
    </source>
</evidence>
<dbReference type="SMART" id="SM00382">
    <property type="entry name" value="AAA"/>
    <property type="match status" value="2"/>
</dbReference>
<dbReference type="CDD" id="cd01895">
    <property type="entry name" value="EngA2"/>
    <property type="match status" value="1"/>
</dbReference>
<dbReference type="KEGG" id="vbr:A6E01_10250"/>
<dbReference type="GeneID" id="77304953"/>
<feature type="binding site" evidence="8">
    <location>
        <begin position="56"/>
        <end position="60"/>
    </location>
    <ligand>
        <name>GTP</name>
        <dbReference type="ChEBI" id="CHEBI:37565"/>
        <label>1</label>
    </ligand>
</feature>
<evidence type="ECO:0000256" key="2">
    <source>
        <dbReference type="ARBA" id="ARBA00020953"/>
    </source>
</evidence>
<comment type="subunit">
    <text evidence="8">Associates with the 50S ribosomal subunit.</text>
</comment>
<evidence type="ECO:0000313" key="16">
    <source>
        <dbReference type="EMBL" id="PMP12887.1"/>
    </source>
</evidence>
<dbReference type="FunFam" id="3.40.50.300:FF:000040">
    <property type="entry name" value="GTPase Der"/>
    <property type="match status" value="1"/>
</dbReference>
<evidence type="ECO:0000256" key="7">
    <source>
        <dbReference type="ARBA" id="ARBA00032345"/>
    </source>
</evidence>
<evidence type="ECO:0000256" key="4">
    <source>
        <dbReference type="ARBA" id="ARBA00022737"/>
    </source>
</evidence>
<feature type="compositionally biased region" description="Basic and acidic residues" evidence="12">
    <location>
        <begin position="485"/>
        <end position="495"/>
    </location>
</feature>
<dbReference type="InterPro" id="IPR005225">
    <property type="entry name" value="Small_GTP-bd"/>
</dbReference>
<feature type="binding site" evidence="8">
    <location>
        <begin position="118"/>
        <end position="121"/>
    </location>
    <ligand>
        <name>GTP</name>
        <dbReference type="ChEBI" id="CHEBI:37565"/>
        <label>1</label>
    </ligand>
</feature>
<dbReference type="InterPro" id="IPR015946">
    <property type="entry name" value="KH_dom-like_a/b"/>
</dbReference>
<feature type="binding site" evidence="8">
    <location>
        <begin position="212"/>
        <end position="219"/>
    </location>
    <ligand>
        <name>GTP</name>
        <dbReference type="ChEBI" id="CHEBI:37565"/>
        <label>2</label>
    </ligand>
</feature>
<dbReference type="AlphaFoldDB" id="A0AAJ3VNB5"/>
<keyword evidence="6 8" id="KW-0342">GTP-binding</keyword>
<dbReference type="HAMAP" id="MF_00195">
    <property type="entry name" value="GTPase_Der"/>
    <property type="match status" value="1"/>
</dbReference>
<dbReference type="InterPro" id="IPR031166">
    <property type="entry name" value="G_ENGA"/>
</dbReference>
<feature type="binding site" evidence="8">
    <location>
        <begin position="324"/>
        <end position="327"/>
    </location>
    <ligand>
        <name>GTP</name>
        <dbReference type="ChEBI" id="CHEBI:37565"/>
        <label>2</label>
    </ligand>
</feature>
<reference evidence="16" key="3">
    <citation type="submission" date="2016-07" db="EMBL/GenBank/DDBJ databases">
        <authorList>
            <person name="Kauffman K."/>
            <person name="Arevalo P."/>
            <person name="Polz M.F."/>
        </authorList>
    </citation>
    <scope>NUCLEOTIDE SEQUENCE</scope>
    <source>
        <strain evidence="16">10N.222.49.A5</strain>
    </source>
</reference>
<evidence type="ECO:0000313" key="14">
    <source>
        <dbReference type="EMBL" id="ANO33584.1"/>
    </source>
</evidence>
<accession>A0AAJ3VNB5</accession>
<feature type="domain" description="EngA-type G" evidence="13">
    <location>
        <begin position="3"/>
        <end position="166"/>
    </location>
</feature>
<comment type="similarity">
    <text evidence="1 8 9 10">Belongs to the TRAFAC class TrmE-Era-EngA-EngB-Septin-like GTPase superfamily. EngA (Der) GTPase family.</text>
</comment>
<keyword evidence="5 8" id="KW-0547">Nucleotide-binding</keyword>
<dbReference type="InterPro" id="IPR027417">
    <property type="entry name" value="P-loop_NTPase"/>
</dbReference>
<gene>
    <name evidence="8 15" type="primary">der</name>
    <name evidence="14" type="ORF">A6E01_10250</name>
    <name evidence="16" type="ORF">BCS93_06335</name>
    <name evidence="15" type="ORF">HJ568_00865</name>
</gene>
<dbReference type="EMBL" id="JABCJR010000001">
    <property type="protein sequence ID" value="NMR68518.1"/>
    <property type="molecule type" value="Genomic_DNA"/>
</dbReference>
<keyword evidence="3 8" id="KW-0690">Ribosome biogenesis</keyword>
<dbReference type="InterPro" id="IPR006073">
    <property type="entry name" value="GTP-bd"/>
</dbReference>
<dbReference type="GO" id="GO:0043022">
    <property type="term" value="F:ribosome binding"/>
    <property type="evidence" value="ECO:0007669"/>
    <property type="project" value="TreeGrafter"/>
</dbReference>
<dbReference type="PROSITE" id="PS51712">
    <property type="entry name" value="G_ENGA"/>
    <property type="match status" value="2"/>
</dbReference>
<evidence type="ECO:0000259" key="13">
    <source>
        <dbReference type="PROSITE" id="PS51712"/>
    </source>
</evidence>
<dbReference type="CDD" id="cd01894">
    <property type="entry name" value="EngA1"/>
    <property type="match status" value="1"/>
</dbReference>
<dbReference type="FunFam" id="3.30.300.20:FF:000004">
    <property type="entry name" value="GTPase Der"/>
    <property type="match status" value="1"/>
</dbReference>
<evidence type="ECO:0000256" key="6">
    <source>
        <dbReference type="ARBA" id="ARBA00023134"/>
    </source>
</evidence>
<dbReference type="InterPro" id="IPR032859">
    <property type="entry name" value="KH_dom-like"/>
</dbReference>
<dbReference type="PIRSF" id="PIRSF006485">
    <property type="entry name" value="GTP-binding_EngA"/>
    <property type="match status" value="1"/>
</dbReference>
<feature type="binding site" evidence="8">
    <location>
        <begin position="259"/>
        <end position="263"/>
    </location>
    <ligand>
        <name>GTP</name>
        <dbReference type="ChEBI" id="CHEBI:37565"/>
        <label>2</label>
    </ligand>
</feature>
<keyword evidence="4 10" id="KW-0677">Repeat</keyword>
<dbReference type="PANTHER" id="PTHR43834:SF6">
    <property type="entry name" value="GTPASE DER"/>
    <property type="match status" value="1"/>
</dbReference>
<dbReference type="EMBL" id="CP016177">
    <property type="protein sequence ID" value="ANO33584.1"/>
    <property type="molecule type" value="Genomic_DNA"/>
</dbReference>
<evidence type="ECO:0000313" key="19">
    <source>
        <dbReference type="Proteomes" id="UP000590068"/>
    </source>
</evidence>
<dbReference type="SUPFAM" id="SSF52540">
    <property type="entry name" value="P-loop containing nucleoside triphosphate hydrolases"/>
    <property type="match status" value="2"/>
</dbReference>
<evidence type="ECO:0000256" key="11">
    <source>
        <dbReference type="SAM" id="Coils"/>
    </source>
</evidence>